<feature type="transmembrane region" description="Helical" evidence="7">
    <location>
        <begin position="189"/>
        <end position="211"/>
    </location>
</feature>
<dbReference type="InterPro" id="IPR044049">
    <property type="entry name" value="EccD_transm"/>
</dbReference>
<proteinExistence type="inferred from homology"/>
<evidence type="ECO:0000259" key="8">
    <source>
        <dbReference type="Pfam" id="PF19053"/>
    </source>
</evidence>
<evidence type="ECO:0000256" key="5">
    <source>
        <dbReference type="ARBA" id="ARBA00022989"/>
    </source>
</evidence>
<dbReference type="InterPro" id="IPR024962">
    <property type="entry name" value="YukD-like"/>
</dbReference>
<feature type="transmembrane region" description="Helical" evidence="7">
    <location>
        <begin position="324"/>
        <end position="342"/>
    </location>
</feature>
<accession>A0A1H1SK27</accession>
<keyword evidence="10" id="KW-1185">Reference proteome</keyword>
<evidence type="ECO:0000313" key="10">
    <source>
        <dbReference type="Proteomes" id="UP000182237"/>
    </source>
</evidence>
<dbReference type="Gene3D" id="3.10.20.90">
    <property type="entry name" value="Phosphatidylinositol 3-kinase Catalytic Subunit, Chain A, domain 1"/>
    <property type="match status" value="1"/>
</dbReference>
<dbReference type="NCBIfam" id="TIGR03920">
    <property type="entry name" value="T7SS_EccD"/>
    <property type="match status" value="1"/>
</dbReference>
<evidence type="ECO:0000256" key="1">
    <source>
        <dbReference type="ARBA" id="ARBA00004651"/>
    </source>
</evidence>
<dbReference type="Pfam" id="PF08817">
    <property type="entry name" value="YukD"/>
    <property type="match status" value="1"/>
</dbReference>
<dbReference type="STRING" id="1203190.GCA_000312345_01154"/>
<dbReference type="InterPro" id="IPR006707">
    <property type="entry name" value="T7SS_EccD"/>
</dbReference>
<dbReference type="EMBL" id="LT629765">
    <property type="protein sequence ID" value="SDS48345.1"/>
    <property type="molecule type" value="Genomic_DNA"/>
</dbReference>
<dbReference type="AlphaFoldDB" id="A0A1H1SK27"/>
<reference evidence="9 10" key="1">
    <citation type="submission" date="2016-10" db="EMBL/GenBank/DDBJ databases">
        <authorList>
            <person name="de Groot N.N."/>
        </authorList>
    </citation>
    <scope>NUCLEOTIDE SEQUENCE [LARGE SCALE GENOMIC DNA]</scope>
    <source>
        <strain evidence="9 10">DSM 45434</strain>
    </source>
</reference>
<feature type="transmembrane region" description="Helical" evidence="7">
    <location>
        <begin position="298"/>
        <end position="318"/>
    </location>
</feature>
<feature type="transmembrane region" description="Helical" evidence="7">
    <location>
        <begin position="159"/>
        <end position="177"/>
    </location>
</feature>
<comment type="similarity">
    <text evidence="2">Belongs to the EccD/Snm4 family.</text>
</comment>
<comment type="subcellular location">
    <subcellularLocation>
        <location evidence="1">Cell membrane</location>
        <topology evidence="1">Multi-pass membrane protein</topology>
    </subcellularLocation>
</comment>
<protein>
    <submittedName>
        <fullName evidence="9">Type VII secretion integral membrane protein EccD</fullName>
    </submittedName>
</protein>
<organism evidence="9 10">
    <name type="scientific">Corynebacterium timonense</name>
    <dbReference type="NCBI Taxonomy" id="441500"/>
    <lineage>
        <taxon>Bacteria</taxon>
        <taxon>Bacillati</taxon>
        <taxon>Actinomycetota</taxon>
        <taxon>Actinomycetes</taxon>
        <taxon>Mycobacteriales</taxon>
        <taxon>Corynebacteriaceae</taxon>
        <taxon>Corynebacterium</taxon>
    </lineage>
</organism>
<dbReference type="Pfam" id="PF19053">
    <property type="entry name" value="EccD"/>
    <property type="match status" value="1"/>
</dbReference>
<gene>
    <name evidence="9" type="ORF">SAMN04488539_1763</name>
</gene>
<feature type="transmembrane region" description="Helical" evidence="7">
    <location>
        <begin position="416"/>
        <end position="435"/>
    </location>
</feature>
<keyword evidence="6 7" id="KW-0472">Membrane</keyword>
<keyword evidence="4 7" id="KW-0812">Transmembrane</keyword>
<dbReference type="GO" id="GO:0005886">
    <property type="term" value="C:plasma membrane"/>
    <property type="evidence" value="ECO:0007669"/>
    <property type="project" value="UniProtKB-SubCell"/>
</dbReference>
<evidence type="ECO:0000256" key="2">
    <source>
        <dbReference type="ARBA" id="ARBA00006162"/>
    </source>
</evidence>
<feature type="transmembrane region" description="Helical" evidence="7">
    <location>
        <begin position="218"/>
        <end position="236"/>
    </location>
</feature>
<feature type="transmembrane region" description="Helical" evidence="7">
    <location>
        <begin position="242"/>
        <end position="261"/>
    </location>
</feature>
<dbReference type="Proteomes" id="UP000182237">
    <property type="component" value="Chromosome I"/>
</dbReference>
<feature type="domain" description="EccD-like transmembrane" evidence="8">
    <location>
        <begin position="116"/>
        <end position="437"/>
    </location>
</feature>
<keyword evidence="3" id="KW-1003">Cell membrane</keyword>
<keyword evidence="5 7" id="KW-1133">Transmembrane helix</keyword>
<feature type="transmembrane region" description="Helical" evidence="7">
    <location>
        <begin position="351"/>
        <end position="371"/>
    </location>
</feature>
<evidence type="ECO:0000256" key="3">
    <source>
        <dbReference type="ARBA" id="ARBA00022475"/>
    </source>
</evidence>
<name>A0A1H1SK27_9CORY</name>
<evidence type="ECO:0000256" key="4">
    <source>
        <dbReference type="ARBA" id="ARBA00022692"/>
    </source>
</evidence>
<feature type="transmembrane region" description="Helical" evidence="7">
    <location>
        <begin position="377"/>
        <end position="396"/>
    </location>
</feature>
<feature type="transmembrane region" description="Helical" evidence="7">
    <location>
        <begin position="125"/>
        <end position="152"/>
    </location>
</feature>
<evidence type="ECO:0000256" key="7">
    <source>
        <dbReference type="SAM" id="Phobius"/>
    </source>
</evidence>
<sequence>MVATSAHHVVRVTVRIDVVSFHRDVDLTLPTSSTLSEVFPELARMVELPEVHRPWQATTVAGAPLDMNTPLYQHKLRDGSVIVLRPQELVHPPVVRDAAESLAAAADGAASLRGLDAVTSLVGCAVLAAAVAPFIGVVAACAGAAAAAAVLGLYSGSRLLYLAGALAASAACGAWVAGPPAQWAATDPALGVLAAAATLAVLTGGGVLVSLLDAPTTAASLTTALLCAAAAAGAWLPSPSAPAAVAVTGALLAAAAAPGVATRAAGLRVPRIPTAGEELAAADGYQPDVDARARRARATLAGIAVGCALVAAPALVWLAWDADVWATVLCLCVLGAVAFHATRHHYRVPRVALSAIALAAALACGIAAARMEPTHPAAVVLAGIVGLACASAVAWAPRLPDLEPTTVVWLERAEAVALVAALPVAAYVVGVFDLVRGF</sequence>
<dbReference type="RefSeq" id="WP_019193989.1">
    <property type="nucleotide sequence ID" value="NZ_LT629765.1"/>
</dbReference>
<evidence type="ECO:0000256" key="6">
    <source>
        <dbReference type="ARBA" id="ARBA00023136"/>
    </source>
</evidence>
<dbReference type="eggNOG" id="ENOG5031ZT6">
    <property type="taxonomic scope" value="Bacteria"/>
</dbReference>
<evidence type="ECO:0000313" key="9">
    <source>
        <dbReference type="EMBL" id="SDS48345.1"/>
    </source>
</evidence>